<reference evidence="10" key="1">
    <citation type="journal article" date="2019" name="Int. J. Syst. Evol. Microbiol.">
        <title>The Global Catalogue of Microorganisms (GCM) 10K type strain sequencing project: providing services to taxonomists for standard genome sequencing and annotation.</title>
        <authorList>
            <consortium name="The Broad Institute Genomics Platform"/>
            <consortium name="The Broad Institute Genome Sequencing Center for Infectious Disease"/>
            <person name="Wu L."/>
            <person name="Ma J."/>
        </authorList>
    </citation>
    <scope>NUCLEOTIDE SEQUENCE [LARGE SCALE GENOMIC DNA]</scope>
    <source>
        <strain evidence="10">TISTR 1511</strain>
    </source>
</reference>
<keyword evidence="10" id="KW-1185">Reference proteome</keyword>
<keyword evidence="4 7" id="KW-1133">Transmembrane helix</keyword>
<feature type="transmembrane region" description="Helical" evidence="7">
    <location>
        <begin position="788"/>
        <end position="807"/>
    </location>
</feature>
<feature type="transmembrane region" description="Helical" evidence="7">
    <location>
        <begin position="696"/>
        <end position="725"/>
    </location>
</feature>
<evidence type="ECO:0000259" key="8">
    <source>
        <dbReference type="Pfam" id="PF02687"/>
    </source>
</evidence>
<dbReference type="EMBL" id="JBHUNF010000009">
    <property type="protein sequence ID" value="MFD2675477.1"/>
    <property type="molecule type" value="Genomic_DNA"/>
</dbReference>
<feature type="transmembrane region" description="Helical" evidence="7">
    <location>
        <begin position="331"/>
        <end position="359"/>
    </location>
</feature>
<keyword evidence="5 7" id="KW-0472">Membrane</keyword>
<feature type="transmembrane region" description="Helical" evidence="7">
    <location>
        <begin position="303"/>
        <end position="325"/>
    </location>
</feature>
<keyword evidence="2" id="KW-1003">Cell membrane</keyword>
<dbReference type="Proteomes" id="UP001597453">
    <property type="component" value="Unassembled WGS sequence"/>
</dbReference>
<dbReference type="PANTHER" id="PTHR30572">
    <property type="entry name" value="MEMBRANE COMPONENT OF TRANSPORTER-RELATED"/>
    <property type="match status" value="1"/>
</dbReference>
<name>A0ABW5RNB3_9MICO</name>
<organism evidence="9 10">
    <name type="scientific">Gulosibacter bifidus</name>
    <dbReference type="NCBI Taxonomy" id="272239"/>
    <lineage>
        <taxon>Bacteria</taxon>
        <taxon>Bacillati</taxon>
        <taxon>Actinomycetota</taxon>
        <taxon>Actinomycetes</taxon>
        <taxon>Micrococcales</taxon>
        <taxon>Microbacteriaceae</taxon>
        <taxon>Gulosibacter</taxon>
    </lineage>
</organism>
<evidence type="ECO:0000313" key="9">
    <source>
        <dbReference type="EMBL" id="MFD2675477.1"/>
    </source>
</evidence>
<evidence type="ECO:0000256" key="7">
    <source>
        <dbReference type="SAM" id="Phobius"/>
    </source>
</evidence>
<evidence type="ECO:0000256" key="6">
    <source>
        <dbReference type="ARBA" id="ARBA00038076"/>
    </source>
</evidence>
<dbReference type="InterPro" id="IPR003838">
    <property type="entry name" value="ABC3_permease_C"/>
</dbReference>
<protein>
    <submittedName>
        <fullName evidence="9">FtsX-like permease family protein</fullName>
    </submittedName>
</protein>
<feature type="transmembrane region" description="Helical" evidence="7">
    <location>
        <begin position="421"/>
        <end position="445"/>
    </location>
</feature>
<feature type="transmembrane region" description="Helical" evidence="7">
    <location>
        <begin position="477"/>
        <end position="498"/>
    </location>
</feature>
<dbReference type="InterPro" id="IPR050250">
    <property type="entry name" value="Macrolide_Exporter_MacB"/>
</dbReference>
<evidence type="ECO:0000256" key="3">
    <source>
        <dbReference type="ARBA" id="ARBA00022692"/>
    </source>
</evidence>
<feature type="transmembrane region" description="Helical" evidence="7">
    <location>
        <begin position="389"/>
        <end position="409"/>
    </location>
</feature>
<dbReference type="PANTHER" id="PTHR30572:SF4">
    <property type="entry name" value="ABC TRANSPORTER PERMEASE YTRF"/>
    <property type="match status" value="1"/>
</dbReference>
<keyword evidence="3 7" id="KW-0812">Transmembrane</keyword>
<accession>A0ABW5RNB3</accession>
<dbReference type="RefSeq" id="WP_066058308.1">
    <property type="nucleotide sequence ID" value="NZ_JBHUNF010000009.1"/>
</dbReference>
<evidence type="ECO:0000256" key="2">
    <source>
        <dbReference type="ARBA" id="ARBA00022475"/>
    </source>
</evidence>
<dbReference type="Pfam" id="PF02687">
    <property type="entry name" value="FtsX"/>
    <property type="match status" value="2"/>
</dbReference>
<comment type="similarity">
    <text evidence="6">Belongs to the ABC-4 integral membrane protein family.</text>
</comment>
<evidence type="ECO:0000256" key="1">
    <source>
        <dbReference type="ARBA" id="ARBA00004651"/>
    </source>
</evidence>
<proteinExistence type="inferred from homology"/>
<feature type="transmembrane region" description="Helical" evidence="7">
    <location>
        <begin position="250"/>
        <end position="271"/>
    </location>
</feature>
<comment type="subcellular location">
    <subcellularLocation>
        <location evidence="1">Cell membrane</location>
        <topology evidence="1">Multi-pass membrane protein</topology>
    </subcellularLocation>
</comment>
<gene>
    <name evidence="9" type="ORF">ACFSUQ_09255</name>
</gene>
<feature type="domain" description="ABC3 transporter permease C-terminal" evidence="8">
    <location>
        <begin position="253"/>
        <end position="370"/>
    </location>
</feature>
<feature type="domain" description="ABC3 transporter permease C-terminal" evidence="8">
    <location>
        <begin position="703"/>
        <end position="820"/>
    </location>
</feature>
<evidence type="ECO:0000256" key="5">
    <source>
        <dbReference type="ARBA" id="ARBA00023136"/>
    </source>
</evidence>
<comment type="caution">
    <text evidence="9">The sequence shown here is derived from an EMBL/GenBank/DDBJ whole genome shotgun (WGS) entry which is preliminary data.</text>
</comment>
<feature type="transmembrane region" description="Helical" evidence="7">
    <location>
        <begin position="746"/>
        <end position="768"/>
    </location>
</feature>
<evidence type="ECO:0000313" key="10">
    <source>
        <dbReference type="Proteomes" id="UP001597453"/>
    </source>
</evidence>
<evidence type="ECO:0000256" key="4">
    <source>
        <dbReference type="ARBA" id="ARBA00022989"/>
    </source>
</evidence>
<sequence>MSVARKLATAQIRRSPRRILAIALASLLSAMAIMATGTFIGTLDRGMAASMAAPLSHADVIVTTDGAPVDVNKLAQIDGVTAVEPVHESYVRATIKGADFDVQLHSLPSTESLRWVNLESGNWPAHTDEVLATQENLDRFGLKIGDTVSFGFFGEASKEATVVGTITTSAPLRGNPWFVAPPAFLESASGAPASEYIIATSGNPNSMVSTINTEMGFDPDAPHGAKALTVNDHVNAKIASQTGSTQTLTIVFMIFVVIAMLAAVMVIRNTFQVLLSQRLRENGLLRLVGATGSQVQSAVLYEAALIGFVSAVVGVGVGIALGWGVAQLAGLAGGGLVVSIGWVIAALVATTFMTVFAAWAPAARLRNLSPIASLGAANSAAAEREGRRIFSWVIGSLLTVGGAAGVAGAAANTLPATANPFLFILAAVVLAAGLFVLVPLLVPIVMPAIAAPLRAGGPIAKIASENLVRTARRSGTVVLAIAFGGSLVLAMLTAVGGATATFNKQMDEDFAFDAVISDSSGAAIAPEAVAPIVNSDAVSSTAFTKSAEVSAPETGTPFTEVTTVPESVSSAFTTPLQDGEILVSASMAGAYDLKDGDQIVLTDTDGKAVTLTIHLDEAFDGLGSFTSAPSIVGGVTETTLAEFAKPVDNSRLWVEAPANTIDNLAKTIDEVRVAYNSLQLEGPMALQQMIMQAINMLVMFVLAMLALTIVISALGLASVVALAVGERRREIALLRALGTSRGGVRRMVLIESVVLACTGAGFAILIGIPLGMAAVPALIPLGGTQQSIPWVAVLVVLVVAIGIGVLAGTSPARKATRIAPAQALAQQ</sequence>